<protein>
    <submittedName>
        <fullName evidence="2">Phage head morphogenesis protein</fullName>
    </submittedName>
</protein>
<sequence length="426" mass="48594">MPDPVDLGFALNLPPEKAIAYFEQKGYAIGFKWQDVWAEAHAKAFTVAGVMKLDVLTDVREALADSLQRGGTLAEFKNRLRPILEAKGWWGKGQVIDPVTGEISGRRLNPRRLDTIFRTNMQSAYMAGRYQTMMENVADRPWWQYVAVMDSRTRPAHRALHGRIFRYDDPFWSSHYPPNGYRCRCRVRARRQSDLDREQLAPDSGAGKLETIDQVIDRSGATRPAVSFVDAAGNRVTPDPGFGFNPARAAYQPELDRYPADVARQYVHGTLTGPAFGRWYQSINEAVEGHLARDMTSTAIRETVANGQRFPVAVLAADDMARLGSQSQTVWLSDDTLAKQFAHRQGQGVALEDYWRVQTVLERPELVLAERDRHLKFVRRNNRWWVAIVKVTQDGRENWLQSFHPTNERELARLRKSGNVIWERGE</sequence>
<gene>
    <name evidence="2" type="ORF">LHGZ1_3390</name>
</gene>
<dbReference type="NCBIfam" id="TIGR01641">
    <property type="entry name" value="phageSPP1_gp7"/>
    <property type="match status" value="1"/>
</dbReference>
<dbReference type="RefSeq" id="WP_088861773.1">
    <property type="nucleotide sequence ID" value="NZ_CP022115.1"/>
</dbReference>
<dbReference type="EMBL" id="CP022115">
    <property type="protein sequence ID" value="ASJ26221.1"/>
    <property type="molecule type" value="Genomic_DNA"/>
</dbReference>
<reference evidence="3" key="1">
    <citation type="submission" date="2017-06" db="EMBL/GenBank/DDBJ databases">
        <title>Whole genome sequence of Laribacter hongkongensis LHGZ1.</title>
        <authorList>
            <person name="Chen D."/>
            <person name="Wu H."/>
            <person name="Chen J."/>
        </authorList>
    </citation>
    <scope>NUCLEOTIDE SEQUENCE [LARGE SCALE GENOMIC DNA]</scope>
    <source>
        <strain evidence="3">LHGZ1</strain>
    </source>
</reference>
<evidence type="ECO:0000313" key="3">
    <source>
        <dbReference type="Proteomes" id="UP000197424"/>
    </source>
</evidence>
<dbReference type="InterPro" id="IPR006528">
    <property type="entry name" value="Phage_head_morphogenesis_dom"/>
</dbReference>
<dbReference type="Pfam" id="PF04233">
    <property type="entry name" value="Phage_Mu_F"/>
    <property type="match status" value="1"/>
</dbReference>
<organism evidence="2 3">
    <name type="scientific">Laribacter hongkongensis</name>
    <dbReference type="NCBI Taxonomy" id="168471"/>
    <lineage>
        <taxon>Bacteria</taxon>
        <taxon>Pseudomonadati</taxon>
        <taxon>Pseudomonadota</taxon>
        <taxon>Betaproteobacteria</taxon>
        <taxon>Neisseriales</taxon>
        <taxon>Aquaspirillaceae</taxon>
        <taxon>Laribacter</taxon>
    </lineage>
</organism>
<name>A0A248LP38_9NEIS</name>
<dbReference type="AlphaFoldDB" id="A0A248LP38"/>
<evidence type="ECO:0000259" key="1">
    <source>
        <dbReference type="Pfam" id="PF04233"/>
    </source>
</evidence>
<evidence type="ECO:0000313" key="2">
    <source>
        <dbReference type="EMBL" id="ASJ26221.1"/>
    </source>
</evidence>
<proteinExistence type="predicted"/>
<feature type="domain" description="Phage head morphogenesis" evidence="1">
    <location>
        <begin position="58"/>
        <end position="187"/>
    </location>
</feature>
<dbReference type="Proteomes" id="UP000197424">
    <property type="component" value="Chromosome"/>
</dbReference>
<accession>A0A248LP38</accession>
<dbReference type="OrthoDB" id="9813502at2"/>